<dbReference type="InterPro" id="IPR003142">
    <property type="entry name" value="BPL_C"/>
</dbReference>
<reference evidence="8 9" key="1">
    <citation type="submission" date="2023-12" db="EMBL/GenBank/DDBJ databases">
        <title>Friends and Foes: Symbiotic and Algicidal bacterial influence on Karenia brevis blooms.</title>
        <authorList>
            <person name="Fei C."/>
            <person name="Mohamed A.R."/>
            <person name="Booker A."/>
            <person name="Arshad M."/>
            <person name="Klass S."/>
            <person name="Ahn S."/>
            <person name="Gilbert P.M."/>
            <person name="Heil C.A."/>
            <person name="Martinez J.M."/>
            <person name="Amin S.A."/>
        </authorList>
    </citation>
    <scope>NUCLEOTIDE SEQUENCE [LARGE SCALE GENOMIC DNA]</scope>
    <source>
        <strain evidence="8 9">CE15</strain>
    </source>
</reference>
<dbReference type="Pfam" id="PF08279">
    <property type="entry name" value="HTH_11"/>
    <property type="match status" value="1"/>
</dbReference>
<dbReference type="SUPFAM" id="SSF46785">
    <property type="entry name" value="Winged helix' DNA-binding domain"/>
    <property type="match status" value="1"/>
</dbReference>
<keyword evidence="8" id="KW-0489">Methyltransferase</keyword>
<comment type="caution">
    <text evidence="8">The sequence shown here is derived from an EMBL/GenBank/DDBJ whole genome shotgun (WGS) entry which is preliminary data.</text>
</comment>
<evidence type="ECO:0000256" key="3">
    <source>
        <dbReference type="ARBA" id="ARBA00022840"/>
    </source>
</evidence>
<dbReference type="InterPro" id="IPR036388">
    <property type="entry name" value="WH-like_DNA-bd_sf"/>
</dbReference>
<keyword evidence="9" id="KW-1185">Reference proteome</keyword>
<dbReference type="NCBIfam" id="NF008847">
    <property type="entry name" value="PRK11886.1-2"/>
    <property type="match status" value="1"/>
</dbReference>
<evidence type="ECO:0000256" key="4">
    <source>
        <dbReference type="ARBA" id="ARBA00023267"/>
    </source>
</evidence>
<dbReference type="CDD" id="cd16442">
    <property type="entry name" value="BPL"/>
    <property type="match status" value="1"/>
</dbReference>
<proteinExistence type="inferred from homology"/>
<keyword evidence="4 6" id="KW-0092">Biotin</keyword>
<dbReference type="EMBL" id="JBAWKS010000001">
    <property type="protein sequence ID" value="MEI4548212.1"/>
    <property type="molecule type" value="Genomic_DNA"/>
</dbReference>
<dbReference type="GO" id="GO:0008168">
    <property type="term" value="F:methyltransferase activity"/>
    <property type="evidence" value="ECO:0007669"/>
    <property type="project" value="UniProtKB-KW"/>
</dbReference>
<dbReference type="PROSITE" id="PS51733">
    <property type="entry name" value="BPL_LPL_CATALYTIC"/>
    <property type="match status" value="1"/>
</dbReference>
<dbReference type="GO" id="GO:0004077">
    <property type="term" value="F:biotin--[biotin carboxyl-carrier protein] ligase activity"/>
    <property type="evidence" value="ECO:0007669"/>
    <property type="project" value="UniProtKB-EC"/>
</dbReference>
<feature type="binding site" evidence="6">
    <location>
        <position position="192"/>
    </location>
    <ligand>
        <name>biotin</name>
        <dbReference type="ChEBI" id="CHEBI:57586"/>
    </ligand>
</feature>
<dbReference type="InterPro" id="IPR004408">
    <property type="entry name" value="Biotin_CoA_COase_ligase"/>
</dbReference>
<feature type="DNA-binding region" description="H-T-H motif" evidence="6">
    <location>
        <begin position="23"/>
        <end position="42"/>
    </location>
</feature>
<feature type="binding site" evidence="6">
    <location>
        <begin position="125"/>
        <end position="127"/>
    </location>
    <ligand>
        <name>biotin</name>
        <dbReference type="ChEBI" id="CHEBI:57586"/>
    </ligand>
</feature>
<dbReference type="Pfam" id="PF02237">
    <property type="entry name" value="BPL_C"/>
    <property type="match status" value="1"/>
</dbReference>
<dbReference type="PANTHER" id="PTHR12835">
    <property type="entry name" value="BIOTIN PROTEIN LIGASE"/>
    <property type="match status" value="1"/>
</dbReference>
<keyword evidence="1 6" id="KW-0436">Ligase</keyword>
<dbReference type="Gene3D" id="3.30.930.10">
    <property type="entry name" value="Bira Bifunctional Protein, Domain 2"/>
    <property type="match status" value="1"/>
</dbReference>
<feature type="domain" description="BPL/LPL catalytic" evidence="7">
    <location>
        <begin position="73"/>
        <end position="263"/>
    </location>
</feature>
<evidence type="ECO:0000256" key="1">
    <source>
        <dbReference type="ARBA" id="ARBA00022598"/>
    </source>
</evidence>
<dbReference type="Gene3D" id="2.30.30.100">
    <property type="match status" value="1"/>
</dbReference>
<accession>A0ABU8EMW1</accession>
<comment type="catalytic activity">
    <reaction evidence="5 6">
        <text>biotin + L-lysyl-[protein] + ATP = N(6)-biotinyl-L-lysyl-[protein] + AMP + diphosphate + H(+)</text>
        <dbReference type="Rhea" id="RHEA:11756"/>
        <dbReference type="Rhea" id="RHEA-COMP:9752"/>
        <dbReference type="Rhea" id="RHEA-COMP:10505"/>
        <dbReference type="ChEBI" id="CHEBI:15378"/>
        <dbReference type="ChEBI" id="CHEBI:29969"/>
        <dbReference type="ChEBI" id="CHEBI:30616"/>
        <dbReference type="ChEBI" id="CHEBI:33019"/>
        <dbReference type="ChEBI" id="CHEBI:57586"/>
        <dbReference type="ChEBI" id="CHEBI:83144"/>
        <dbReference type="ChEBI" id="CHEBI:456215"/>
        <dbReference type="EC" id="6.3.4.15"/>
    </reaction>
</comment>
<gene>
    <name evidence="6 8" type="primary">birA</name>
    <name evidence="8" type="ORF">WAE96_00585</name>
</gene>
<dbReference type="PANTHER" id="PTHR12835:SF5">
    <property type="entry name" value="BIOTIN--PROTEIN LIGASE"/>
    <property type="match status" value="1"/>
</dbReference>
<comment type="similarity">
    <text evidence="6">Belongs to the biotin--protein ligase family.</text>
</comment>
<comment type="function">
    <text evidence="6">Acts both as a biotin--[acetyl-CoA-carboxylase] ligase and a biotin-operon repressor. In the presence of ATP, BirA activates biotin to form the BirA-biotinyl-5'-adenylate (BirA-bio-5'-AMP or holoBirA) complex. HoloBirA can either transfer the biotinyl moiety to the biotin carboxyl carrier protein (BCCP) subunit of acetyl-CoA carboxylase, or bind to the biotin operator site and inhibit transcription of the operon.</text>
</comment>
<evidence type="ECO:0000313" key="8">
    <source>
        <dbReference type="EMBL" id="MEI4548212.1"/>
    </source>
</evidence>
<feature type="binding site" evidence="6">
    <location>
        <position position="121"/>
    </location>
    <ligand>
        <name>biotin</name>
        <dbReference type="ChEBI" id="CHEBI:57586"/>
    </ligand>
</feature>
<dbReference type="GO" id="GO:0032259">
    <property type="term" value="P:methylation"/>
    <property type="evidence" value="ECO:0007669"/>
    <property type="project" value="UniProtKB-KW"/>
</dbReference>
<dbReference type="InterPro" id="IPR013196">
    <property type="entry name" value="HTH_11"/>
</dbReference>
<keyword evidence="6" id="KW-0804">Transcription</keyword>
<dbReference type="InterPro" id="IPR030855">
    <property type="entry name" value="Bifunct_BirA"/>
</dbReference>
<sequence length="329" mass="36129">MSQVKGSKLAVLQALQGGEFISGQHLGEQLGISRAAVAKHIKSLCELGLDIYKVNNKGYCLKQDIGLIAKAVVENEYQKLSGQIGNFETFASINSTNTELMQRLASKQVVTSGTVVVAEMQNAGRGRRGRVWQSPFGANLYYSYYWLLDDGLQAAMGVSVAVGLAVFDCLHTLYGLQVSLKWPNDILVNNQKLAGVLVELDGQPEGPCHLVIGIGLNIAMPENASEHIDQAWIDLKRLGMQVDKNVLIAQLTYCLEQRLAQYQVSGLSDMYQEWNKVNAFAEQLVTLNTGQKTWQGICVGIDQQGGLILRQDGNEKTYYGGEISVRKVM</sequence>
<dbReference type="Proteomes" id="UP001382455">
    <property type="component" value="Unassembled WGS sequence"/>
</dbReference>
<dbReference type="InterPro" id="IPR004143">
    <property type="entry name" value="BPL_LPL_catalytic"/>
</dbReference>
<dbReference type="NCBIfam" id="TIGR00121">
    <property type="entry name" value="birA_ligase"/>
    <property type="match status" value="1"/>
</dbReference>
<protein>
    <recommendedName>
        <fullName evidence="6">Bifunctional ligase/repressor BirA</fullName>
    </recommendedName>
    <alternativeName>
        <fullName evidence="6">Biotin operon repressor</fullName>
    </alternativeName>
    <alternativeName>
        <fullName evidence="6">Biotin--[acetyl-CoA-carboxylase] ligase</fullName>
        <ecNumber evidence="6">6.3.4.15</ecNumber>
    </alternativeName>
    <alternativeName>
        <fullName evidence="6">Biotin--protein ligase</fullName>
    </alternativeName>
    <alternativeName>
        <fullName evidence="6">Biotin-[acetyl-CoA carboxylase] synthetase</fullName>
    </alternativeName>
</protein>
<keyword evidence="6" id="KW-0678">Repressor</keyword>
<dbReference type="RefSeq" id="WP_336434260.1">
    <property type="nucleotide sequence ID" value="NZ_JBAWKS010000001.1"/>
</dbReference>
<evidence type="ECO:0000256" key="2">
    <source>
        <dbReference type="ARBA" id="ARBA00022741"/>
    </source>
</evidence>
<evidence type="ECO:0000313" key="9">
    <source>
        <dbReference type="Proteomes" id="UP001382455"/>
    </source>
</evidence>
<dbReference type="SUPFAM" id="SSF55681">
    <property type="entry name" value="Class II aaRS and biotin synthetases"/>
    <property type="match status" value="1"/>
</dbReference>
<evidence type="ECO:0000259" key="7">
    <source>
        <dbReference type="PROSITE" id="PS51733"/>
    </source>
</evidence>
<keyword evidence="6" id="KW-0805">Transcription regulation</keyword>
<keyword evidence="6" id="KW-0238">DNA-binding</keyword>
<keyword evidence="3 6" id="KW-0067">ATP-binding</keyword>
<name>A0ABU8EMW1_9GAMM</name>
<feature type="binding site" evidence="6">
    <location>
        <begin position="95"/>
        <end position="97"/>
    </location>
    <ligand>
        <name>biotin</name>
        <dbReference type="ChEBI" id="CHEBI:57586"/>
    </ligand>
</feature>
<dbReference type="HAMAP" id="MF_00978">
    <property type="entry name" value="Bifunct_BirA"/>
    <property type="match status" value="1"/>
</dbReference>
<dbReference type="EC" id="6.3.4.15" evidence="6"/>
<keyword evidence="8" id="KW-0808">Transferase</keyword>
<dbReference type="Pfam" id="PF03099">
    <property type="entry name" value="BPL_LplA_LipB"/>
    <property type="match status" value="1"/>
</dbReference>
<organism evidence="8 9">
    <name type="scientific">Pseudoalteromonas spongiae</name>
    <dbReference type="NCBI Taxonomy" id="298657"/>
    <lineage>
        <taxon>Bacteria</taxon>
        <taxon>Pseudomonadati</taxon>
        <taxon>Pseudomonadota</taxon>
        <taxon>Gammaproteobacteria</taxon>
        <taxon>Alteromonadales</taxon>
        <taxon>Pseudoalteromonadaceae</taxon>
        <taxon>Pseudoalteromonas</taxon>
    </lineage>
</organism>
<dbReference type="InterPro" id="IPR008988">
    <property type="entry name" value="Transcriptional_repressor_C"/>
</dbReference>
<evidence type="ECO:0000256" key="6">
    <source>
        <dbReference type="HAMAP-Rule" id="MF_00978"/>
    </source>
</evidence>
<keyword evidence="2 6" id="KW-0547">Nucleotide-binding</keyword>
<dbReference type="InterPro" id="IPR045864">
    <property type="entry name" value="aa-tRNA-synth_II/BPL/LPL"/>
</dbReference>
<dbReference type="SUPFAM" id="SSF50037">
    <property type="entry name" value="C-terminal domain of transcriptional repressors"/>
    <property type="match status" value="1"/>
</dbReference>
<dbReference type="Gene3D" id="1.10.10.10">
    <property type="entry name" value="Winged helix-like DNA-binding domain superfamily/Winged helix DNA-binding domain"/>
    <property type="match status" value="1"/>
</dbReference>
<evidence type="ECO:0000256" key="5">
    <source>
        <dbReference type="ARBA" id="ARBA00047846"/>
    </source>
</evidence>
<dbReference type="InterPro" id="IPR036390">
    <property type="entry name" value="WH_DNA-bd_sf"/>
</dbReference>